<dbReference type="GO" id="GO:0005829">
    <property type="term" value="C:cytosol"/>
    <property type="evidence" value="ECO:0007669"/>
    <property type="project" value="TreeGrafter"/>
</dbReference>
<dbReference type="OrthoDB" id="2095648at2759"/>
<dbReference type="EMBL" id="GG698910">
    <property type="protein sequence ID" value="EEU40943.1"/>
    <property type="molecule type" value="Genomic_DNA"/>
</dbReference>
<dbReference type="InterPro" id="IPR036047">
    <property type="entry name" value="F-box-like_dom_sf"/>
</dbReference>
<dbReference type="eggNOG" id="KOG0274">
    <property type="taxonomic scope" value="Eukaryota"/>
</dbReference>
<proteinExistence type="predicted"/>
<dbReference type="InterPro" id="IPR027040">
    <property type="entry name" value="PSMD4"/>
</dbReference>
<feature type="region of interest" description="Disordered" evidence="1">
    <location>
        <begin position="1062"/>
        <end position="1115"/>
    </location>
</feature>
<dbReference type="OMA" id="GPHPTYE"/>
<feature type="compositionally biased region" description="Polar residues" evidence="1">
    <location>
        <begin position="1081"/>
        <end position="1097"/>
    </location>
</feature>
<gene>
    <name evidence="3" type="ORF">NECHADRAFT_99272</name>
</gene>
<dbReference type="SUPFAM" id="SSF81383">
    <property type="entry name" value="F-box domain"/>
    <property type="match status" value="1"/>
</dbReference>
<reference evidence="3 4" key="1">
    <citation type="journal article" date="2009" name="PLoS Genet.">
        <title>The genome of Nectria haematococca: contribution of supernumerary chromosomes to gene expansion.</title>
        <authorList>
            <person name="Coleman J.J."/>
            <person name="Rounsley S.D."/>
            <person name="Rodriguez-Carres M."/>
            <person name="Kuo A."/>
            <person name="Wasmann C.C."/>
            <person name="Grimwood J."/>
            <person name="Schmutz J."/>
            <person name="Taga M."/>
            <person name="White G.J."/>
            <person name="Zhou S."/>
            <person name="Schwartz D.C."/>
            <person name="Freitag M."/>
            <person name="Ma L.J."/>
            <person name="Danchin E.G."/>
            <person name="Henrissat B."/>
            <person name="Coutinho P.M."/>
            <person name="Nelson D.R."/>
            <person name="Straney D."/>
            <person name="Napoli C.A."/>
            <person name="Barker B.M."/>
            <person name="Gribskov M."/>
            <person name="Rep M."/>
            <person name="Kroken S."/>
            <person name="Molnar I."/>
            <person name="Rensing C."/>
            <person name="Kennell J.C."/>
            <person name="Zamora J."/>
            <person name="Farman M.L."/>
            <person name="Selker E.U."/>
            <person name="Salamov A."/>
            <person name="Shapiro H."/>
            <person name="Pangilinan J."/>
            <person name="Lindquist E."/>
            <person name="Lamers C."/>
            <person name="Grigoriev I.V."/>
            <person name="Geiser D.M."/>
            <person name="Covert S.F."/>
            <person name="Temporini E."/>
            <person name="Vanetten H.D."/>
        </authorList>
    </citation>
    <scope>NUCLEOTIDE SEQUENCE [LARGE SCALE GENOMIC DNA]</scope>
    <source>
        <strain evidence="4">ATCC MYA-4622 / CBS 123669 / FGSC 9596 / NRRL 45880 / 77-13-4</strain>
    </source>
</reference>
<feature type="region of interest" description="Disordered" evidence="1">
    <location>
        <begin position="112"/>
        <end position="172"/>
    </location>
</feature>
<dbReference type="RefSeq" id="XP_003046656.1">
    <property type="nucleotide sequence ID" value="XM_003046610.1"/>
</dbReference>
<evidence type="ECO:0000313" key="3">
    <source>
        <dbReference type="EMBL" id="EEU40943.1"/>
    </source>
</evidence>
<dbReference type="InterPro" id="IPR001810">
    <property type="entry name" value="F-box_dom"/>
</dbReference>
<dbReference type="AlphaFoldDB" id="C7Z4K9"/>
<dbReference type="GO" id="GO:0005634">
    <property type="term" value="C:nucleus"/>
    <property type="evidence" value="ECO:0007669"/>
    <property type="project" value="TreeGrafter"/>
</dbReference>
<evidence type="ECO:0000259" key="2">
    <source>
        <dbReference type="PROSITE" id="PS50181"/>
    </source>
</evidence>
<dbReference type="InterPro" id="IPR003903">
    <property type="entry name" value="UIM_dom"/>
</dbReference>
<dbReference type="PANTHER" id="PTHR10223">
    <property type="entry name" value="26S PROTEASOME NON-ATPASE REGULATORY SUBUNIT 4"/>
    <property type="match status" value="1"/>
</dbReference>
<dbReference type="KEGG" id="nhe:NECHADRAFT_99272"/>
<feature type="compositionally biased region" description="Polar residues" evidence="1">
    <location>
        <begin position="1166"/>
        <end position="1181"/>
    </location>
</feature>
<accession>C7Z4K9</accession>
<dbReference type="PANTHER" id="PTHR10223:SF2">
    <property type="entry name" value="F-BOX AND WD DOMAIN PROTEIN (AFU_ORTHOLOGUE AFUA_6G11400)"/>
    <property type="match status" value="1"/>
</dbReference>
<dbReference type="InParanoid" id="C7Z4K9"/>
<feature type="compositionally biased region" description="Low complexity" evidence="1">
    <location>
        <begin position="1066"/>
        <end position="1080"/>
    </location>
</feature>
<feature type="region of interest" description="Disordered" evidence="1">
    <location>
        <begin position="48"/>
        <end position="67"/>
    </location>
</feature>
<dbReference type="PROSITE" id="PS50181">
    <property type="entry name" value="FBOX"/>
    <property type="match status" value="1"/>
</dbReference>
<dbReference type="GO" id="GO:0043161">
    <property type="term" value="P:proteasome-mediated ubiquitin-dependent protein catabolic process"/>
    <property type="evidence" value="ECO:0007669"/>
    <property type="project" value="TreeGrafter"/>
</dbReference>
<protein>
    <recommendedName>
        <fullName evidence="2">F-box domain-containing protein</fullName>
    </recommendedName>
</protein>
<organism evidence="3 4">
    <name type="scientific">Fusarium vanettenii (strain ATCC MYA-4622 / CBS 123669 / FGSC 9596 / NRRL 45880 / 77-13-4)</name>
    <name type="common">Fusarium solani subsp. pisi</name>
    <dbReference type="NCBI Taxonomy" id="660122"/>
    <lineage>
        <taxon>Eukaryota</taxon>
        <taxon>Fungi</taxon>
        <taxon>Dikarya</taxon>
        <taxon>Ascomycota</taxon>
        <taxon>Pezizomycotina</taxon>
        <taxon>Sordariomycetes</taxon>
        <taxon>Hypocreomycetidae</taxon>
        <taxon>Hypocreales</taxon>
        <taxon>Nectriaceae</taxon>
        <taxon>Fusarium</taxon>
        <taxon>Fusarium solani species complex</taxon>
        <taxon>Fusarium vanettenii</taxon>
    </lineage>
</organism>
<dbReference type="Gene3D" id="1.20.1280.50">
    <property type="match status" value="1"/>
</dbReference>
<feature type="region of interest" description="Disordered" evidence="1">
    <location>
        <begin position="1157"/>
        <end position="1185"/>
    </location>
</feature>
<dbReference type="Proteomes" id="UP000005206">
    <property type="component" value="Chromosome 2"/>
</dbReference>
<keyword evidence="4" id="KW-1185">Reference proteome</keyword>
<feature type="domain" description="F-box" evidence="2">
    <location>
        <begin position="232"/>
        <end position="278"/>
    </location>
</feature>
<dbReference type="GO" id="GO:0008540">
    <property type="term" value="C:proteasome regulatory particle, base subcomplex"/>
    <property type="evidence" value="ECO:0007669"/>
    <property type="project" value="TreeGrafter"/>
</dbReference>
<evidence type="ECO:0000256" key="1">
    <source>
        <dbReference type="SAM" id="MobiDB-lite"/>
    </source>
</evidence>
<dbReference type="SUPFAM" id="SSF50978">
    <property type="entry name" value="WD40 repeat-like"/>
    <property type="match status" value="1"/>
</dbReference>
<dbReference type="Gene3D" id="2.130.10.10">
    <property type="entry name" value="YVTN repeat-like/Quinoprotein amine dehydrogenase"/>
    <property type="match status" value="1"/>
</dbReference>
<dbReference type="GO" id="GO:0031593">
    <property type="term" value="F:polyubiquitin modification-dependent protein binding"/>
    <property type="evidence" value="ECO:0007669"/>
    <property type="project" value="TreeGrafter"/>
</dbReference>
<name>C7Z4K9_FUSV7</name>
<dbReference type="CDD" id="cd09917">
    <property type="entry name" value="F-box_SF"/>
    <property type="match status" value="1"/>
</dbReference>
<dbReference type="STRING" id="660122.C7Z4K9"/>
<feature type="compositionally biased region" description="Low complexity" evidence="1">
    <location>
        <begin position="776"/>
        <end position="787"/>
    </location>
</feature>
<dbReference type="PROSITE" id="PS50330">
    <property type="entry name" value="UIM"/>
    <property type="match status" value="1"/>
</dbReference>
<sequence>MNPLPFGYAIYWFPLLTTSTDSLAGSLSATQFPGQRSSTRRRAAEITNLEPSPPTLPPRRQLQAPRSDTLLQRPINLSARFNSIAPAPQTVQTLPAQSLPLFPEFHAFSYMQQEPPENPEPLTHQDNPFYTSSSQHGLLHCDPRGLRRALSRDSSGPEPRSASALRRDTGHDVDADLLDEELRRLSLSHGSAGRHAAPGHRISEYESAMTPPTPKKALGFKVTKRTETASDGVQLADFPNELLTHIFSHLHSDSHAAIALVSKRFYALITSSHAWRMAFLRYFPGHEALEVKTNVDIWAHSSHDLIQSESRYFARLTPMASWRKEYLLRTRLTRSLARGKPGASAASGGIGASVRSGKKTSAVLTFNSKLPWLVSSLHAVFTNGKKPPRAIHGAADLGVASISDPTNGRIEKWGFVDPFSSMQLDEVVPNLVPFGLGEGPAANPNVLDVSQPYGLLAGEGFPGGRAYFRSTNENRGRYLGGDSGVVDTYPDIPKIPEMSEAICSVWLAKSQALPANTNSMIGMLTGSTLGVVSSFAIGGDSGPQRYQAGEITARWILSPGVPIISLKVDDNYSQKRKTAGRIFAVALNALGEVYYLTETPSAQNQAKSEDITKNAWYAGRSVYWHLLDSTRRVARADDLDKNAIRGAYSPRSPSNSMNLSKSQLTAEAREIEKFLRHKPAHFRKVCEGWDMQRKLEVDFANDDGQGAGESIFVIDCGLAEGRPANIQRYTRSLVSQEAQSSSVILAPAPPAPPAANQSSLFGAAPGETVGTPEQESPGLASPASASSPDSLLHLHEWDSCPMNLKGHFHATITSVGLDRSNTAVLTLAEDPLYAAEEEIPGRRSRLFAIGTDAGAVLVWSARDNTKGTGIDPVRQIQTESPEVSCVALSALYVVHGGSDGLVQAWDPLASTLEPVRTLNARSNGRVPRHMMTMNPSLRESSYSAVGAIYLDPDPTILRGVVSFGAFLRYWAYSSAAHTMGRKRRLRHSDVHGRLASRRQGGVVTDFIAAEEAELRLENEQKAKERARLQNRFGVGALGDLTEEEALRYAQMVSVEAFLEEQRRSSDSAADASLDTASTFSETTVDTITPEPSITEMTPPTAPPGEDSRRMPNEDDYEQQIQQAIRLSLMEGVNENGHHSPPAMSSGDYEFSLTYKAKPNKKGKHSGLSSPGASKTNGSSSHAEPRDYDLELALKLSMEDSGHASSDVGLGVQFEEFPPLETEGVGKGKGVQRW</sequence>
<dbReference type="HOGENOM" id="CLU_009186_0_0_1"/>
<dbReference type="InterPro" id="IPR015943">
    <property type="entry name" value="WD40/YVTN_repeat-like_dom_sf"/>
</dbReference>
<feature type="compositionally biased region" description="Polar residues" evidence="1">
    <location>
        <begin position="124"/>
        <end position="136"/>
    </location>
</feature>
<dbReference type="Pfam" id="PF12937">
    <property type="entry name" value="F-box-like"/>
    <property type="match status" value="1"/>
</dbReference>
<feature type="region of interest" description="Disordered" evidence="1">
    <location>
        <begin position="747"/>
        <end position="787"/>
    </location>
</feature>
<dbReference type="VEuPathDB" id="FungiDB:NECHADRAFT_99272"/>
<evidence type="ECO:0000313" key="4">
    <source>
        <dbReference type="Proteomes" id="UP000005206"/>
    </source>
</evidence>
<dbReference type="InterPro" id="IPR036322">
    <property type="entry name" value="WD40_repeat_dom_sf"/>
</dbReference>
<dbReference type="GeneID" id="9678183"/>